<proteinExistence type="inferred from homology"/>
<evidence type="ECO:0000256" key="4">
    <source>
        <dbReference type="ARBA" id="ARBA00022684"/>
    </source>
</evidence>
<dbReference type="HAMAP" id="MF_00578">
    <property type="entry name" value="Glu_cys_ligase"/>
    <property type="match status" value="1"/>
</dbReference>
<dbReference type="AlphaFoldDB" id="A0A4P9VII1"/>
<evidence type="ECO:0000259" key="10">
    <source>
        <dbReference type="Pfam" id="PF04262"/>
    </source>
</evidence>
<dbReference type="NCBIfam" id="TIGR01434">
    <property type="entry name" value="glu_cys_ligase"/>
    <property type="match status" value="1"/>
</dbReference>
<dbReference type="GO" id="GO:0006750">
    <property type="term" value="P:glutathione biosynthetic process"/>
    <property type="evidence" value="ECO:0007669"/>
    <property type="project" value="UniProtKB-UniRule"/>
</dbReference>
<dbReference type="InterPro" id="IPR006334">
    <property type="entry name" value="Glut_cys_ligase"/>
</dbReference>
<evidence type="ECO:0000313" key="12">
    <source>
        <dbReference type="Proteomes" id="UP000257039"/>
    </source>
</evidence>
<dbReference type="Proteomes" id="UP000257039">
    <property type="component" value="Unassembled WGS sequence"/>
</dbReference>
<keyword evidence="5 8" id="KW-0547">Nucleotide-binding</keyword>
<keyword evidence="4 8" id="KW-0317">Glutathione biosynthesis</keyword>
<keyword evidence="12" id="KW-1185">Reference proteome</keyword>
<dbReference type="GO" id="GO:0005829">
    <property type="term" value="C:cytosol"/>
    <property type="evidence" value="ECO:0007669"/>
    <property type="project" value="TreeGrafter"/>
</dbReference>
<protein>
    <recommendedName>
        <fullName evidence="8">Glutamate--cysteine ligase</fullName>
        <ecNumber evidence="8">6.3.2.2</ecNumber>
    </recommendedName>
    <alternativeName>
        <fullName evidence="8">Gamma-ECS</fullName>
        <shortName evidence="8">GCS</shortName>
    </alternativeName>
    <alternativeName>
        <fullName evidence="8">Gamma-glutamylcysteine synthetase</fullName>
    </alternativeName>
</protein>
<gene>
    <name evidence="8" type="primary">gshA</name>
    <name evidence="11" type="ORF">B9G39_02135</name>
</gene>
<dbReference type="Pfam" id="PF04262">
    <property type="entry name" value="Glu_cys_ligase"/>
    <property type="match status" value="1"/>
</dbReference>
<dbReference type="PANTHER" id="PTHR38761">
    <property type="entry name" value="GLUTAMATE--CYSTEINE LIGASE"/>
    <property type="match status" value="1"/>
</dbReference>
<evidence type="ECO:0000256" key="6">
    <source>
        <dbReference type="ARBA" id="ARBA00022840"/>
    </source>
</evidence>
<dbReference type="EMBL" id="NDXW01000001">
    <property type="protein sequence ID" value="RDH42336.1"/>
    <property type="molecule type" value="Genomic_DNA"/>
</dbReference>
<evidence type="ECO:0000256" key="1">
    <source>
        <dbReference type="ARBA" id="ARBA00005006"/>
    </source>
</evidence>
<dbReference type="EC" id="6.3.2.2" evidence="8"/>
<evidence type="ECO:0000256" key="3">
    <source>
        <dbReference type="ARBA" id="ARBA00022598"/>
    </source>
</evidence>
<dbReference type="GO" id="GO:0046872">
    <property type="term" value="F:metal ion binding"/>
    <property type="evidence" value="ECO:0007669"/>
    <property type="project" value="TreeGrafter"/>
</dbReference>
<comment type="caution">
    <text evidence="11">The sequence shown here is derived from an EMBL/GenBank/DDBJ whole genome shotgun (WGS) entry which is preliminary data.</text>
</comment>
<dbReference type="GO" id="GO:0005524">
    <property type="term" value="F:ATP binding"/>
    <property type="evidence" value="ECO:0007669"/>
    <property type="project" value="UniProtKB-KW"/>
</dbReference>
<keyword evidence="3 8" id="KW-0436">Ligase</keyword>
<sequence length="522" mass="59465">MANLADRLKLLSQPVNRQLLKATRRGIEKESLRVSPNGFLAQTPHPLALGSKLTHPYITTDYSEALLEFITPAFTDIDTTLGFQHDLHRFTQQHLADELLWVNSMPCILTGDENIPIAYYGESNIGKMKYIYREGLAHRYGKAMQTIAGIHYNFSLAPEVWSLLSDYEQTSLHEKNQHDLQSSSYLNLIRNFRRLSWLLMYLFGASPAVCRSFFSHTNHQLQDFDDYTVYLPYATSLRMSDLGYQNNAQSGLNICYNTLPTYIESLEHAIRTPFPDYEKIGRTKDGHYLQLNTNILQIENEYYNAIRPKRTIESGERPARALQARGIEYIEVRCLDLNPFDAIGINASQAAFMDVFLTYCALAESPTITTPECEAITHNFTHVVLEGRKPGLQLQKQGKLILLAHWAKEIIDSLMPVAALLDDAHGANHHQESLQQELQKVENPELTPSGQLLHTLSEKQYSFSEFTLIQSKQHAETFKQTPIAADTQQMLEVLVKQSLQQQAEIEAAPQEAFETFLANYYT</sequence>
<evidence type="ECO:0000256" key="5">
    <source>
        <dbReference type="ARBA" id="ARBA00022741"/>
    </source>
</evidence>
<dbReference type="UniPathway" id="UPA00142">
    <property type="reaction ID" value="UER00209"/>
</dbReference>
<accession>A0A4P9VII1</accession>
<dbReference type="SUPFAM" id="SSF55931">
    <property type="entry name" value="Glutamine synthetase/guanido kinase"/>
    <property type="match status" value="1"/>
</dbReference>
<dbReference type="RefSeq" id="WP_094785860.1">
    <property type="nucleotide sequence ID" value="NZ_NDXW01000001.1"/>
</dbReference>
<keyword evidence="6 8" id="KW-0067">ATP-binding</keyword>
<evidence type="ECO:0000256" key="9">
    <source>
        <dbReference type="RuleBase" id="RU004391"/>
    </source>
</evidence>
<comment type="catalytic activity">
    <reaction evidence="7 8 9">
        <text>L-cysteine + L-glutamate + ATP = gamma-L-glutamyl-L-cysteine + ADP + phosphate + H(+)</text>
        <dbReference type="Rhea" id="RHEA:13285"/>
        <dbReference type="ChEBI" id="CHEBI:15378"/>
        <dbReference type="ChEBI" id="CHEBI:29985"/>
        <dbReference type="ChEBI" id="CHEBI:30616"/>
        <dbReference type="ChEBI" id="CHEBI:35235"/>
        <dbReference type="ChEBI" id="CHEBI:43474"/>
        <dbReference type="ChEBI" id="CHEBI:58173"/>
        <dbReference type="ChEBI" id="CHEBI:456216"/>
        <dbReference type="EC" id="6.3.2.2"/>
    </reaction>
</comment>
<comment type="similarity">
    <text evidence="2 8">Belongs to the glutamate--cysteine ligase type 1 family. Type 1 subfamily.</text>
</comment>
<evidence type="ECO:0000256" key="7">
    <source>
        <dbReference type="ARBA" id="ARBA00048819"/>
    </source>
</evidence>
<dbReference type="InterPro" id="IPR007370">
    <property type="entry name" value="Glu_cys_ligase"/>
</dbReference>
<reference evidence="11 12" key="1">
    <citation type="submission" date="2017-04" db="EMBL/GenBank/DDBJ databases">
        <title>Draft genome sequence of Zooshikella ganghwensis VG4 isolated from Red Sea sediments.</title>
        <authorList>
            <person name="Rehman Z."/>
            <person name="Alam I."/>
            <person name="Kamau A."/>
            <person name="Bajic V."/>
            <person name="Leiknes T."/>
        </authorList>
    </citation>
    <scope>NUCLEOTIDE SEQUENCE [LARGE SCALE GENOMIC DNA]</scope>
    <source>
        <strain evidence="11 12">VG4</strain>
    </source>
</reference>
<feature type="domain" description="Glutamate--cysteine ligase" evidence="10">
    <location>
        <begin position="8"/>
        <end position="383"/>
    </location>
</feature>
<dbReference type="InterPro" id="IPR014746">
    <property type="entry name" value="Gln_synth/guanido_kin_cat_dom"/>
</dbReference>
<name>A0A4P9VII1_9GAMM</name>
<dbReference type="Gene3D" id="3.30.590.20">
    <property type="match status" value="1"/>
</dbReference>
<dbReference type="GO" id="GO:0004357">
    <property type="term" value="F:glutamate-cysteine ligase activity"/>
    <property type="evidence" value="ECO:0007669"/>
    <property type="project" value="UniProtKB-UniRule"/>
</dbReference>
<organism evidence="11 12">
    <name type="scientific">Zooshikella ganghwensis</name>
    <dbReference type="NCBI Taxonomy" id="202772"/>
    <lineage>
        <taxon>Bacteria</taxon>
        <taxon>Pseudomonadati</taxon>
        <taxon>Pseudomonadota</taxon>
        <taxon>Gammaproteobacteria</taxon>
        <taxon>Oceanospirillales</taxon>
        <taxon>Zooshikellaceae</taxon>
        <taxon>Zooshikella</taxon>
    </lineage>
</organism>
<evidence type="ECO:0000256" key="8">
    <source>
        <dbReference type="HAMAP-Rule" id="MF_00578"/>
    </source>
</evidence>
<comment type="pathway">
    <text evidence="1 8 9">Sulfur metabolism; glutathione biosynthesis; glutathione from L-cysteine and L-glutamate: step 1/2.</text>
</comment>
<evidence type="ECO:0000256" key="2">
    <source>
        <dbReference type="ARBA" id="ARBA00008772"/>
    </source>
</evidence>
<evidence type="ECO:0000313" key="11">
    <source>
        <dbReference type="EMBL" id="RDH42336.1"/>
    </source>
</evidence>
<dbReference type="PANTHER" id="PTHR38761:SF1">
    <property type="entry name" value="GLUTAMATE--CYSTEINE LIGASE"/>
    <property type="match status" value="1"/>
</dbReference>